<dbReference type="PANTHER" id="PTHR36837:SF2">
    <property type="entry name" value="POLY(3-HYDROXYALKANOATE) POLYMERASE SUBUNIT PHAC"/>
    <property type="match status" value="1"/>
</dbReference>
<dbReference type="Pfam" id="PF11339">
    <property type="entry name" value="DUF3141"/>
    <property type="match status" value="1"/>
</dbReference>
<protein>
    <submittedName>
        <fullName evidence="1">Pimeloyl-ACP methyl ester carboxylesterase/tellurite resistance protein</fullName>
    </submittedName>
</protein>
<evidence type="ECO:0000313" key="1">
    <source>
        <dbReference type="EMBL" id="MBB3809045.1"/>
    </source>
</evidence>
<dbReference type="InterPro" id="IPR029058">
    <property type="entry name" value="AB_hydrolase_fold"/>
</dbReference>
<gene>
    <name evidence="1" type="ORF">FHS81_001115</name>
</gene>
<dbReference type="AlphaFoldDB" id="A0A7W6EFX3"/>
<dbReference type="RefSeq" id="WP_183751043.1">
    <property type="nucleotide sequence ID" value="NZ_JACICC010000002.1"/>
</dbReference>
<dbReference type="EMBL" id="JACICC010000002">
    <property type="protein sequence ID" value="MBB3809045.1"/>
    <property type="molecule type" value="Genomic_DNA"/>
</dbReference>
<reference evidence="1 2" key="1">
    <citation type="submission" date="2020-08" db="EMBL/GenBank/DDBJ databases">
        <title>Genomic Encyclopedia of Type Strains, Phase IV (KMG-IV): sequencing the most valuable type-strain genomes for metagenomic binning, comparative biology and taxonomic classification.</title>
        <authorList>
            <person name="Goeker M."/>
        </authorList>
    </citation>
    <scope>NUCLEOTIDE SEQUENCE [LARGE SCALE GENOMIC DNA]</scope>
    <source>
        <strain evidence="1 2">DSM 28760</strain>
    </source>
</reference>
<organism evidence="1 2">
    <name type="scientific">Pseudochelatococcus contaminans</name>
    <dbReference type="NCBI Taxonomy" id="1538103"/>
    <lineage>
        <taxon>Bacteria</taxon>
        <taxon>Pseudomonadati</taxon>
        <taxon>Pseudomonadota</taxon>
        <taxon>Alphaproteobacteria</taxon>
        <taxon>Hyphomicrobiales</taxon>
        <taxon>Chelatococcaceae</taxon>
        <taxon>Pseudochelatococcus</taxon>
    </lineage>
</organism>
<dbReference type="InterPro" id="IPR051321">
    <property type="entry name" value="PHA/PHB_synthase"/>
</dbReference>
<dbReference type="InterPro" id="IPR024501">
    <property type="entry name" value="DUF3141"/>
</dbReference>
<name>A0A7W6EFX3_9HYPH</name>
<dbReference type="Gene3D" id="3.40.50.1820">
    <property type="entry name" value="alpha/beta hydrolase"/>
    <property type="match status" value="1"/>
</dbReference>
<dbReference type="PANTHER" id="PTHR36837">
    <property type="entry name" value="POLY(3-HYDROXYALKANOATE) POLYMERASE SUBUNIT PHAC"/>
    <property type="match status" value="1"/>
</dbReference>
<evidence type="ECO:0000313" key="2">
    <source>
        <dbReference type="Proteomes" id="UP000537592"/>
    </source>
</evidence>
<keyword evidence="2" id="KW-1185">Reference proteome</keyword>
<accession>A0A7W6EFX3</accession>
<proteinExistence type="predicted"/>
<dbReference type="Proteomes" id="UP000537592">
    <property type="component" value="Unassembled WGS sequence"/>
</dbReference>
<dbReference type="SUPFAM" id="SSF53474">
    <property type="entry name" value="alpha/beta-Hydrolases"/>
    <property type="match status" value="1"/>
</dbReference>
<comment type="caution">
    <text evidence="1">The sequence shown here is derived from an EMBL/GenBank/DDBJ whole genome shotgun (WGS) entry which is preliminary data.</text>
</comment>
<sequence length="770" mass="84397">MTQVNDTLNDRIALTEKIVDQQLAAARRIGNNLSDAASTIATTQANEALDRTARTQQALSSLTPLDFAKEWAEYVVDAAERSVLYLDVLRQRGDNYLAHEAAGLPPVLDFQYETIIDGRSLPRPVNYSLLRILPPEGTVIDDEKRPFVVIDPRAGHGSGIGGMKPMSQVGVALRAGHACYFVVFRPKPEPGQTLADVCEAEGAFLNEIAERHPKAPRPVVIGNCQGGWASMLLAASNPEKIGAVAISGAPLSYWSGPEGRSPMRYSAGLNGGIVPALFSSDLGNGLFDGSALVTNFENMSPGNTWWKKYYNLYAKVDTEGPRFLDFERWWSGFFFMNEAEIRWIVEDLFVGNKLGTGTSRLGHKNIDLRDIECPVIVFASVGDNITPPQQALNWIVDLYGSAENIKARGQRIIYIVHQSIGHLGIFVSAKVAGREHDAIAGTIEAIEALAPGLYELVLEDGPERLHISLEPRTIDDIKAIDAGPDDNAAFAAVARYSQLGASFYELAVRPLVRSVVTPESADRYFKSAWPRVQRVAVSDENPLVAPVAGIAEQVRENRHPVSKDNAFFALQNVWADAIENALDGWRDVNDAMKELTFLSIYTTPWMQAVGKEELRRRAAESDNTETDLRARTEVQEILARVDKGGFAEGVVRILIILAQARGNVRRTRLARSAQILTRSAPFDTLSEQARAHLIHEQSVIVELEREQALLTLPDLIKDPAERKRAIDLAIEIAGPTREEIDPAALIALQEVEEAFAAAKPAKPVAVAAAE</sequence>